<organism evidence="2 3">
    <name type="scientific">Candidatus Phytoplasma rubi</name>
    <dbReference type="NCBI Taxonomy" id="399025"/>
    <lineage>
        <taxon>Bacteria</taxon>
        <taxon>Bacillati</taxon>
        <taxon>Mycoplasmatota</taxon>
        <taxon>Mollicutes</taxon>
        <taxon>Acholeplasmatales</taxon>
        <taxon>Acholeplasmataceae</taxon>
        <taxon>Candidatus Phytoplasma</taxon>
        <taxon>16SrV (Elm yellows group)</taxon>
    </lineage>
</organism>
<feature type="compositionally biased region" description="Basic and acidic residues" evidence="1">
    <location>
        <begin position="27"/>
        <end position="40"/>
    </location>
</feature>
<evidence type="ECO:0000313" key="2">
    <source>
        <dbReference type="EMBL" id="WAN63391.1"/>
    </source>
</evidence>
<proteinExistence type="predicted"/>
<dbReference type="Proteomes" id="UP001164727">
    <property type="component" value="Chromosome"/>
</dbReference>
<dbReference type="RefSeq" id="WP_268849598.1">
    <property type="nucleotide sequence ID" value="NZ_CP114006.1"/>
</dbReference>
<feature type="compositionally biased region" description="Basic residues" evidence="1">
    <location>
        <begin position="16"/>
        <end position="26"/>
    </location>
</feature>
<accession>A0ABY7BTA7</accession>
<sequence length="40" mass="4773">MTEIAHGTYFKDRSKLKPKNKNNNKSNKKEKPKNDKKRIN</sequence>
<gene>
    <name evidence="2" type="ORF">RS022_05060</name>
</gene>
<evidence type="ECO:0000256" key="1">
    <source>
        <dbReference type="SAM" id="MobiDB-lite"/>
    </source>
</evidence>
<keyword evidence="3" id="KW-1185">Reference proteome</keyword>
<reference evidence="2 3" key="1">
    <citation type="journal article" date="2023" name="Microbiol. Resour. Announc.">
        <title>Complete Genome of 'Candidatus Phytoplasma rubi' RS, a Phytopathogenic Bacterium Associated with Rubus Stunt Disease.</title>
        <authorList>
            <person name="Duckeck D."/>
            <person name="Zubert C."/>
            <person name="Bohm J.W."/>
            <person name="Carminati G."/>
            <person name="Schneider B."/>
            <person name="Kube M."/>
        </authorList>
    </citation>
    <scope>NUCLEOTIDE SEQUENCE [LARGE SCALE GENOMIC DNA]</scope>
    <source>
        <strain evidence="2 3">RS</strain>
    </source>
</reference>
<name>A0ABY7BTA7_9MOLU</name>
<protein>
    <submittedName>
        <fullName evidence="2">Uncharacterized protein</fullName>
    </submittedName>
</protein>
<feature type="region of interest" description="Disordered" evidence="1">
    <location>
        <begin position="1"/>
        <end position="40"/>
    </location>
</feature>
<dbReference type="EMBL" id="CP114006">
    <property type="protein sequence ID" value="WAN63391.1"/>
    <property type="molecule type" value="Genomic_DNA"/>
</dbReference>
<evidence type="ECO:0000313" key="3">
    <source>
        <dbReference type="Proteomes" id="UP001164727"/>
    </source>
</evidence>